<dbReference type="Gene3D" id="2.70.40.10">
    <property type="match status" value="1"/>
</dbReference>
<keyword evidence="4" id="KW-0546">Nucleotide metabolism</keyword>
<evidence type="ECO:0000256" key="4">
    <source>
        <dbReference type="ARBA" id="ARBA00023080"/>
    </source>
</evidence>
<dbReference type="GO" id="GO:0046081">
    <property type="term" value="P:dUTP catabolic process"/>
    <property type="evidence" value="ECO:0007669"/>
    <property type="project" value="InterPro"/>
</dbReference>
<dbReference type="PANTHER" id="PTHR11241">
    <property type="entry name" value="DEOXYURIDINE 5'-TRIPHOSPHATE NUCLEOTIDOHYDROLASE"/>
    <property type="match status" value="1"/>
</dbReference>
<dbReference type="GO" id="GO:0004170">
    <property type="term" value="F:dUTP diphosphatase activity"/>
    <property type="evidence" value="ECO:0007669"/>
    <property type="project" value="UniProtKB-EC"/>
</dbReference>
<keyword evidence="8" id="KW-1185">Reference proteome</keyword>
<dbReference type="PANTHER" id="PTHR11241:SF0">
    <property type="entry name" value="DEOXYURIDINE 5'-TRIPHOSPHATE NUCLEOTIDOHYDROLASE"/>
    <property type="match status" value="1"/>
</dbReference>
<feature type="domain" description="dUTPase-like" evidence="6">
    <location>
        <begin position="35"/>
        <end position="149"/>
    </location>
</feature>
<evidence type="ECO:0000256" key="2">
    <source>
        <dbReference type="ARBA" id="ARBA00012379"/>
    </source>
</evidence>
<evidence type="ECO:0000256" key="5">
    <source>
        <dbReference type="ARBA" id="ARBA00047686"/>
    </source>
</evidence>
<reference evidence="7" key="1">
    <citation type="submission" date="2020-04" db="EMBL/GenBank/DDBJ databases">
        <title>Peptoniphilus sp. nov. isolated from swine feces.</title>
        <authorList>
            <person name="Ryu S.W."/>
        </authorList>
    </citation>
    <scope>NUCLEOTIDE SEQUENCE [LARGE SCALE GENOMIC DNA]</scope>
    <source>
        <strain evidence="7">AGMB00490</strain>
    </source>
</reference>
<dbReference type="GO" id="GO:0006226">
    <property type="term" value="P:dUMP biosynthetic process"/>
    <property type="evidence" value="ECO:0007669"/>
    <property type="project" value="InterPro"/>
</dbReference>
<dbReference type="EMBL" id="JABDSR010000003">
    <property type="protein sequence ID" value="NMW84748.1"/>
    <property type="molecule type" value="Genomic_DNA"/>
</dbReference>
<dbReference type="InterPro" id="IPR036157">
    <property type="entry name" value="dUTPase-like_sf"/>
</dbReference>
<dbReference type="Proteomes" id="UP000568273">
    <property type="component" value="Unassembled WGS sequence"/>
</dbReference>
<evidence type="ECO:0000313" key="7">
    <source>
        <dbReference type="EMBL" id="NMW84748.1"/>
    </source>
</evidence>
<dbReference type="AlphaFoldDB" id="A0A848RAA2"/>
<organism evidence="7 8">
    <name type="scientific">Peptoniphilus faecalis</name>
    <dbReference type="NCBI Taxonomy" id="2731255"/>
    <lineage>
        <taxon>Bacteria</taxon>
        <taxon>Bacillati</taxon>
        <taxon>Bacillota</taxon>
        <taxon>Tissierellia</taxon>
        <taxon>Tissierellales</taxon>
        <taxon>Peptoniphilaceae</taxon>
        <taxon>Peptoniphilus</taxon>
    </lineage>
</organism>
<dbReference type="SUPFAM" id="SSF51283">
    <property type="entry name" value="dUTPase-like"/>
    <property type="match status" value="1"/>
</dbReference>
<comment type="catalytic activity">
    <reaction evidence="5">
        <text>dUTP + H2O = dUMP + diphosphate + H(+)</text>
        <dbReference type="Rhea" id="RHEA:10248"/>
        <dbReference type="ChEBI" id="CHEBI:15377"/>
        <dbReference type="ChEBI" id="CHEBI:15378"/>
        <dbReference type="ChEBI" id="CHEBI:33019"/>
        <dbReference type="ChEBI" id="CHEBI:61555"/>
        <dbReference type="ChEBI" id="CHEBI:246422"/>
        <dbReference type="EC" id="3.6.1.23"/>
    </reaction>
</comment>
<evidence type="ECO:0000256" key="3">
    <source>
        <dbReference type="ARBA" id="ARBA00022801"/>
    </source>
</evidence>
<comment type="similarity">
    <text evidence="1">Belongs to the dUTPase family.</text>
</comment>
<dbReference type="EC" id="3.6.1.23" evidence="2"/>
<evidence type="ECO:0000313" key="8">
    <source>
        <dbReference type="Proteomes" id="UP000568273"/>
    </source>
</evidence>
<proteinExistence type="inferred from homology"/>
<name>A0A848RAA2_9FIRM</name>
<evidence type="ECO:0000259" key="6">
    <source>
        <dbReference type="Pfam" id="PF00692"/>
    </source>
</evidence>
<dbReference type="InterPro" id="IPR033704">
    <property type="entry name" value="dUTPase_trimeric"/>
</dbReference>
<comment type="caution">
    <text evidence="7">The sequence shown here is derived from an EMBL/GenBank/DDBJ whole genome shotgun (WGS) entry which is preliminary data.</text>
</comment>
<protein>
    <recommendedName>
        <fullName evidence="2">dUTP diphosphatase</fullName>
        <ecNumber evidence="2">3.6.1.23</ecNumber>
    </recommendedName>
</protein>
<evidence type="ECO:0000256" key="1">
    <source>
        <dbReference type="ARBA" id="ARBA00006581"/>
    </source>
</evidence>
<dbReference type="InterPro" id="IPR029054">
    <property type="entry name" value="dUTPase-like"/>
</dbReference>
<dbReference type="CDD" id="cd07557">
    <property type="entry name" value="trimeric_dUTPase"/>
    <property type="match status" value="1"/>
</dbReference>
<dbReference type="GO" id="GO:0000287">
    <property type="term" value="F:magnesium ion binding"/>
    <property type="evidence" value="ECO:0007669"/>
    <property type="project" value="InterPro"/>
</dbReference>
<dbReference type="InterPro" id="IPR008181">
    <property type="entry name" value="dUTPase"/>
</dbReference>
<accession>A0A848RAA2</accession>
<sequence>MNTEKYLNKQQIKIKFTDKELYKDFNSIKVGDWIDLKTTDMVTLREGQFKMIDLGIAMELPKGYEAWIVPRSSTFMKYGILQANSIAIIDNLFRGDSDCWKFLVLATRKVTIPKGTRICQFRIMENQPQIEFQVVDNLKNANRGGIGSTGEK</sequence>
<gene>
    <name evidence="7" type="ORF">HKO22_03185</name>
</gene>
<keyword evidence="3" id="KW-0378">Hydrolase</keyword>
<dbReference type="Pfam" id="PF00692">
    <property type="entry name" value="dUTPase"/>
    <property type="match status" value="1"/>
</dbReference>